<evidence type="ECO:0000313" key="2">
    <source>
        <dbReference type="Proteomes" id="UP000313359"/>
    </source>
</evidence>
<organism evidence="1 2">
    <name type="scientific">Lentinus tigrinus ALCF2SS1-6</name>
    <dbReference type="NCBI Taxonomy" id="1328759"/>
    <lineage>
        <taxon>Eukaryota</taxon>
        <taxon>Fungi</taxon>
        <taxon>Dikarya</taxon>
        <taxon>Basidiomycota</taxon>
        <taxon>Agaricomycotina</taxon>
        <taxon>Agaricomycetes</taxon>
        <taxon>Polyporales</taxon>
        <taxon>Polyporaceae</taxon>
        <taxon>Lentinus</taxon>
    </lineage>
</organism>
<protein>
    <submittedName>
        <fullName evidence="1">Uncharacterized protein</fullName>
    </submittedName>
</protein>
<reference evidence="1" key="1">
    <citation type="journal article" date="2018" name="Genome Biol. Evol.">
        <title>Genomics and development of Lentinus tigrinus, a white-rot wood-decaying mushroom with dimorphic fruiting bodies.</title>
        <authorList>
            <person name="Wu B."/>
            <person name="Xu Z."/>
            <person name="Knudson A."/>
            <person name="Carlson A."/>
            <person name="Chen N."/>
            <person name="Kovaka S."/>
            <person name="LaButti K."/>
            <person name="Lipzen A."/>
            <person name="Pennachio C."/>
            <person name="Riley R."/>
            <person name="Schakwitz W."/>
            <person name="Umezawa K."/>
            <person name="Ohm R.A."/>
            <person name="Grigoriev I.V."/>
            <person name="Nagy L.G."/>
            <person name="Gibbons J."/>
            <person name="Hibbett D."/>
        </authorList>
    </citation>
    <scope>NUCLEOTIDE SEQUENCE [LARGE SCALE GENOMIC DNA]</scope>
    <source>
        <strain evidence="1">ALCF2SS1-6</strain>
    </source>
</reference>
<sequence length="177" mass="20419">MVAAWRTLEDTLLYVTDVLLNHVAHQSELCFPFDPFWPTPTECGYKRTWRIPQEARRAAFRSLDACRVLLARCTMAIGLATPEKDTNPPSWMNVLLRANVNAKWVENFRSSLIPDLSPGLRVGAYVSPSREAAGTHWIEHIPCMIRANVPVYIHWPKNDRDKIVRQWPFLHQYLPSP</sequence>
<dbReference type="EMBL" id="ML122358">
    <property type="protein sequence ID" value="RPD52485.1"/>
    <property type="molecule type" value="Genomic_DNA"/>
</dbReference>
<dbReference type="OrthoDB" id="2747589at2759"/>
<proteinExistence type="predicted"/>
<name>A0A5C2RPN9_9APHY</name>
<gene>
    <name evidence="1" type="ORF">L227DRAFT_514740</name>
</gene>
<dbReference type="Proteomes" id="UP000313359">
    <property type="component" value="Unassembled WGS sequence"/>
</dbReference>
<dbReference type="AlphaFoldDB" id="A0A5C2RPN9"/>
<keyword evidence="2" id="KW-1185">Reference proteome</keyword>
<feature type="non-terminal residue" evidence="1">
    <location>
        <position position="177"/>
    </location>
</feature>
<evidence type="ECO:0000313" key="1">
    <source>
        <dbReference type="EMBL" id="RPD52485.1"/>
    </source>
</evidence>
<accession>A0A5C2RPN9</accession>